<evidence type="ECO:0008006" key="4">
    <source>
        <dbReference type="Google" id="ProtNLM"/>
    </source>
</evidence>
<gene>
    <name evidence="2" type="ORF">M427DRAFT_56580</name>
</gene>
<evidence type="ECO:0000313" key="3">
    <source>
        <dbReference type="Proteomes" id="UP000070544"/>
    </source>
</evidence>
<dbReference type="PANTHER" id="PTHR38409:SF1">
    <property type="entry name" value="MITOCHONDRIAL ADAPTER PROTEIN MCP1"/>
    <property type="match status" value="1"/>
</dbReference>
<protein>
    <recommendedName>
        <fullName evidence="4">Mitochondrial adapter protein MCP1 transmembrane domain-containing protein</fullName>
    </recommendedName>
</protein>
<evidence type="ECO:0000313" key="2">
    <source>
        <dbReference type="EMBL" id="KXS15755.1"/>
    </source>
</evidence>
<keyword evidence="1" id="KW-0472">Membrane</keyword>
<dbReference type="AlphaFoldDB" id="A0A139AH37"/>
<proteinExistence type="predicted"/>
<organism evidence="2 3">
    <name type="scientific">Gonapodya prolifera (strain JEL478)</name>
    <name type="common">Monoblepharis prolifera</name>
    <dbReference type="NCBI Taxonomy" id="1344416"/>
    <lineage>
        <taxon>Eukaryota</taxon>
        <taxon>Fungi</taxon>
        <taxon>Fungi incertae sedis</taxon>
        <taxon>Chytridiomycota</taxon>
        <taxon>Chytridiomycota incertae sedis</taxon>
        <taxon>Monoblepharidomycetes</taxon>
        <taxon>Monoblepharidales</taxon>
        <taxon>Gonapodyaceae</taxon>
        <taxon>Gonapodya</taxon>
    </lineage>
</organism>
<dbReference type="Gene3D" id="1.20.1300.10">
    <property type="entry name" value="Fumarate reductase/succinate dehydrogenase, transmembrane subunit"/>
    <property type="match status" value="1"/>
</dbReference>
<dbReference type="OrthoDB" id="10259513at2759"/>
<name>A0A139AH37_GONPJ</name>
<keyword evidence="3" id="KW-1185">Reference proteome</keyword>
<feature type="transmembrane region" description="Helical" evidence="1">
    <location>
        <begin position="221"/>
        <end position="240"/>
    </location>
</feature>
<keyword evidence="1" id="KW-0812">Transmembrane</keyword>
<dbReference type="PANTHER" id="PTHR38409">
    <property type="entry name" value="MDM10-COMPLEMENTING PROTEIN 1"/>
    <property type="match status" value="1"/>
</dbReference>
<keyword evidence="1" id="KW-1133">Transmembrane helix</keyword>
<dbReference type="InterPro" id="IPR039960">
    <property type="entry name" value="MCP1"/>
</dbReference>
<reference evidence="2 3" key="1">
    <citation type="journal article" date="2015" name="Genome Biol. Evol.">
        <title>Phylogenomic analyses indicate that early fungi evolved digesting cell walls of algal ancestors of land plants.</title>
        <authorList>
            <person name="Chang Y."/>
            <person name="Wang S."/>
            <person name="Sekimoto S."/>
            <person name="Aerts A.L."/>
            <person name="Choi C."/>
            <person name="Clum A."/>
            <person name="LaButti K.M."/>
            <person name="Lindquist E.A."/>
            <person name="Yee Ngan C."/>
            <person name="Ohm R.A."/>
            <person name="Salamov A.A."/>
            <person name="Grigoriev I.V."/>
            <person name="Spatafora J.W."/>
            <person name="Berbee M.L."/>
        </authorList>
    </citation>
    <scope>NUCLEOTIDE SEQUENCE [LARGE SCALE GENOMIC DNA]</scope>
    <source>
        <strain evidence="2 3">JEL478</strain>
    </source>
</reference>
<feature type="transmembrane region" description="Helical" evidence="1">
    <location>
        <begin position="25"/>
        <end position="47"/>
    </location>
</feature>
<sequence length="286" mass="31257">MAASRTETNDGSSTTPSLDATLRRIQAATGIIFSTFTVVHLCSWLLLHAGSFDAATKAMNFFRAYYQNPLVEPTLAASAAAHVSVSAWRVLRRSPASNNATAKPSGGSQTSPTSPLVQDRLYHRYAGWILTALVPVHVFATRFNPYLALGAVESARIVGPHLASHVTVEQPGVFLVYYALLTTSGLFHTIAGLSYAFQALKIRLPFPLSSLVSPTSLRLRQILLTTLSISTVLALCGYYYPLTFTEEQEYAFHLLKNVQEVNGWRLVRLDWTPLGLLDGGWKRGSG</sequence>
<feature type="transmembrane region" description="Helical" evidence="1">
    <location>
        <begin position="175"/>
        <end position="200"/>
    </location>
</feature>
<accession>A0A139AH37</accession>
<dbReference type="GO" id="GO:0016020">
    <property type="term" value="C:membrane"/>
    <property type="evidence" value="ECO:0007669"/>
    <property type="project" value="InterPro"/>
</dbReference>
<dbReference type="EMBL" id="KQ965760">
    <property type="protein sequence ID" value="KXS15755.1"/>
    <property type="molecule type" value="Genomic_DNA"/>
</dbReference>
<dbReference type="Proteomes" id="UP000070544">
    <property type="component" value="Unassembled WGS sequence"/>
</dbReference>
<dbReference type="InterPro" id="IPR034804">
    <property type="entry name" value="SQR/QFR_C/D"/>
</dbReference>
<dbReference type="GO" id="GO:0055088">
    <property type="term" value="P:lipid homeostasis"/>
    <property type="evidence" value="ECO:0007669"/>
    <property type="project" value="InterPro"/>
</dbReference>
<dbReference type="SUPFAM" id="SSF81343">
    <property type="entry name" value="Fumarate reductase respiratory complex transmembrane subunits"/>
    <property type="match status" value="1"/>
</dbReference>
<evidence type="ECO:0000256" key="1">
    <source>
        <dbReference type="SAM" id="Phobius"/>
    </source>
</evidence>